<dbReference type="PANTHER" id="PTHR42713">
    <property type="entry name" value="HISTIDINE KINASE-RELATED"/>
    <property type="match status" value="1"/>
</dbReference>
<dbReference type="GO" id="GO:0005737">
    <property type="term" value="C:cytoplasm"/>
    <property type="evidence" value="ECO:0007669"/>
    <property type="project" value="UniProtKB-SubCell"/>
</dbReference>
<dbReference type="PRINTS" id="PR00032">
    <property type="entry name" value="HTHARAC"/>
</dbReference>
<evidence type="ECO:0000256" key="8">
    <source>
        <dbReference type="PROSITE-ProRule" id="PRU00169"/>
    </source>
</evidence>
<feature type="modified residue" description="4-aspartylphosphate" evidence="8">
    <location>
        <position position="56"/>
    </location>
</feature>
<dbReference type="PANTHER" id="PTHR42713:SF3">
    <property type="entry name" value="TRANSCRIPTIONAL REGULATORY PROTEIN HPTR"/>
    <property type="match status" value="1"/>
</dbReference>
<keyword evidence="2" id="KW-0963">Cytoplasm</keyword>
<keyword evidence="9" id="KW-0175">Coiled coil</keyword>
<feature type="domain" description="Response regulatory" evidence="11">
    <location>
        <begin position="3"/>
        <end position="121"/>
    </location>
</feature>
<evidence type="ECO:0000256" key="6">
    <source>
        <dbReference type="ARBA" id="ARBA00023125"/>
    </source>
</evidence>
<dbReference type="PROSITE" id="PS50110">
    <property type="entry name" value="RESPONSE_REGULATORY"/>
    <property type="match status" value="1"/>
</dbReference>
<evidence type="ECO:0000256" key="4">
    <source>
        <dbReference type="ARBA" id="ARBA00023012"/>
    </source>
</evidence>
<keyword evidence="6" id="KW-0238">DNA-binding</keyword>
<dbReference type="InterPro" id="IPR001789">
    <property type="entry name" value="Sig_transdc_resp-reg_receiver"/>
</dbReference>
<evidence type="ECO:0000256" key="1">
    <source>
        <dbReference type="ARBA" id="ARBA00004496"/>
    </source>
</evidence>
<dbReference type="InterPro" id="IPR020449">
    <property type="entry name" value="Tscrpt_reg_AraC-type_HTH"/>
</dbReference>
<evidence type="ECO:0000259" key="11">
    <source>
        <dbReference type="PROSITE" id="PS50110"/>
    </source>
</evidence>
<accession>A0A4V2ZT54</accession>
<comment type="caution">
    <text evidence="12">The sequence shown here is derived from an EMBL/GenBank/DDBJ whole genome shotgun (WGS) entry which is preliminary data.</text>
</comment>
<feature type="domain" description="HTH araC/xylS-type" evidence="10">
    <location>
        <begin position="434"/>
        <end position="532"/>
    </location>
</feature>
<dbReference type="GO" id="GO:0043565">
    <property type="term" value="F:sequence-specific DNA binding"/>
    <property type="evidence" value="ECO:0007669"/>
    <property type="project" value="InterPro"/>
</dbReference>
<dbReference type="PROSITE" id="PS01124">
    <property type="entry name" value="HTH_ARAC_FAMILY_2"/>
    <property type="match status" value="1"/>
</dbReference>
<name>A0A4V2ZT54_9BACL</name>
<dbReference type="InterPro" id="IPR051552">
    <property type="entry name" value="HptR"/>
</dbReference>
<evidence type="ECO:0000256" key="3">
    <source>
        <dbReference type="ARBA" id="ARBA00022553"/>
    </source>
</evidence>
<dbReference type="Gene3D" id="3.40.50.2300">
    <property type="match status" value="1"/>
</dbReference>
<evidence type="ECO:0000256" key="2">
    <source>
        <dbReference type="ARBA" id="ARBA00022490"/>
    </source>
</evidence>
<dbReference type="InterPro" id="IPR041522">
    <property type="entry name" value="CdaR_GGDEF"/>
</dbReference>
<dbReference type="SMART" id="SM00342">
    <property type="entry name" value="HTH_ARAC"/>
    <property type="match status" value="1"/>
</dbReference>
<keyword evidence="13" id="KW-1185">Reference proteome</keyword>
<evidence type="ECO:0000256" key="5">
    <source>
        <dbReference type="ARBA" id="ARBA00023015"/>
    </source>
</evidence>
<gene>
    <name evidence="12" type="ORF">E1757_18605</name>
</gene>
<dbReference type="AlphaFoldDB" id="A0A4V2ZT54"/>
<dbReference type="Pfam" id="PF00072">
    <property type="entry name" value="Response_reg"/>
    <property type="match status" value="1"/>
</dbReference>
<dbReference type="RefSeq" id="WP_133230828.1">
    <property type="nucleotide sequence ID" value="NZ_SMRT01000009.1"/>
</dbReference>
<comment type="subcellular location">
    <subcellularLocation>
        <location evidence="1">Cytoplasm</location>
    </subcellularLocation>
</comment>
<organism evidence="12 13">
    <name type="scientific">Paenibacillus piri</name>
    <dbReference type="NCBI Taxonomy" id="2547395"/>
    <lineage>
        <taxon>Bacteria</taxon>
        <taxon>Bacillati</taxon>
        <taxon>Bacillota</taxon>
        <taxon>Bacilli</taxon>
        <taxon>Bacillales</taxon>
        <taxon>Paenibacillaceae</taxon>
        <taxon>Paenibacillus</taxon>
    </lineage>
</organism>
<dbReference type="InterPro" id="IPR011006">
    <property type="entry name" value="CheY-like_superfamily"/>
</dbReference>
<dbReference type="SUPFAM" id="SSF52172">
    <property type="entry name" value="CheY-like"/>
    <property type="match status" value="1"/>
</dbReference>
<keyword evidence="4" id="KW-0902">Two-component regulatory system</keyword>
<proteinExistence type="predicted"/>
<dbReference type="InterPro" id="IPR018060">
    <property type="entry name" value="HTH_AraC"/>
</dbReference>
<dbReference type="PROSITE" id="PS00041">
    <property type="entry name" value="HTH_ARAC_FAMILY_1"/>
    <property type="match status" value="1"/>
</dbReference>
<dbReference type="SUPFAM" id="SSF46689">
    <property type="entry name" value="Homeodomain-like"/>
    <property type="match status" value="2"/>
</dbReference>
<evidence type="ECO:0000313" key="13">
    <source>
        <dbReference type="Proteomes" id="UP000295636"/>
    </source>
</evidence>
<dbReference type="Proteomes" id="UP000295636">
    <property type="component" value="Unassembled WGS sequence"/>
</dbReference>
<feature type="coiled-coil region" evidence="9">
    <location>
        <begin position="110"/>
        <end position="137"/>
    </location>
</feature>
<evidence type="ECO:0000256" key="7">
    <source>
        <dbReference type="ARBA" id="ARBA00023163"/>
    </source>
</evidence>
<dbReference type="Pfam" id="PF17853">
    <property type="entry name" value="GGDEF_2"/>
    <property type="match status" value="1"/>
</dbReference>
<dbReference type="GO" id="GO:0003700">
    <property type="term" value="F:DNA-binding transcription factor activity"/>
    <property type="evidence" value="ECO:0007669"/>
    <property type="project" value="InterPro"/>
</dbReference>
<dbReference type="OrthoDB" id="9788446at2"/>
<keyword evidence="7" id="KW-0804">Transcription</keyword>
<sequence>MYRLLLVEDEMSTRKWLTHKIEWETFGFQIIGVAEDGEMAWAQIQEDPNIDVVMTDVRMPHMDGIELISRIRSAALDIEVLISSGYGEFDYAQKAIRLGVAVYLLKPVTKEQLKLEFERLKIELDEKHMRKNELLEAGRIRKEKESLTKTEIFQRCLVQEEEMPELAQRLELLDKRFLRSPYLTIVASIDHYSHFTMSYSMKDQRLCSFIVMNILSEITQSYQPLEAVFLEPNRHVFFIPLNGGKCAADYTRELGYQFQQALKKYLKVFDITISVGGSGPVDGAEGLIDGYRQAVKALEHKFFTGVASIINRCELTVWDEQCQYSLDWEKRIISELKRNDIVSAYDELDRFFDLYTRQGTAEGVRWVAGELLTNITKQLTDLKSVHVNSERMRKLLNELEQMETLVELKVKMKQLIRFIESMFEVDSLKLSPVAKGIEYIKLNLNRDLSLQEVAEYAGISPSYFSTLFKQEQGRNFIEYVISLRMEEAREILEKTQLTIIEIGEKIGYRNYRYFTRVFKEHVGLTPSQYRDKVIKKLTG</sequence>
<dbReference type="Gene3D" id="1.10.10.60">
    <property type="entry name" value="Homeodomain-like"/>
    <property type="match status" value="2"/>
</dbReference>
<evidence type="ECO:0000256" key="9">
    <source>
        <dbReference type="SAM" id="Coils"/>
    </source>
</evidence>
<dbReference type="Pfam" id="PF12833">
    <property type="entry name" value="HTH_18"/>
    <property type="match status" value="1"/>
</dbReference>
<protein>
    <submittedName>
        <fullName evidence="12">Response regulator</fullName>
    </submittedName>
</protein>
<dbReference type="EMBL" id="SMRT01000009">
    <property type="protein sequence ID" value="TDF95754.1"/>
    <property type="molecule type" value="Genomic_DNA"/>
</dbReference>
<keyword evidence="5" id="KW-0805">Transcription regulation</keyword>
<dbReference type="CDD" id="cd17536">
    <property type="entry name" value="REC_YesN-like"/>
    <property type="match status" value="1"/>
</dbReference>
<dbReference type="SMART" id="SM00448">
    <property type="entry name" value="REC"/>
    <property type="match status" value="1"/>
</dbReference>
<dbReference type="InterPro" id="IPR009057">
    <property type="entry name" value="Homeodomain-like_sf"/>
</dbReference>
<dbReference type="InterPro" id="IPR018062">
    <property type="entry name" value="HTH_AraC-typ_CS"/>
</dbReference>
<keyword evidence="3 8" id="KW-0597">Phosphoprotein</keyword>
<reference evidence="12 13" key="1">
    <citation type="submission" date="2019-03" db="EMBL/GenBank/DDBJ databases">
        <title>This is whole genome sequence of Paenibacillus sp MS74 strain.</title>
        <authorList>
            <person name="Trinh H.N."/>
        </authorList>
    </citation>
    <scope>NUCLEOTIDE SEQUENCE [LARGE SCALE GENOMIC DNA]</scope>
    <source>
        <strain evidence="12 13">MS74</strain>
    </source>
</reference>
<evidence type="ECO:0000313" key="12">
    <source>
        <dbReference type="EMBL" id="TDF95754.1"/>
    </source>
</evidence>
<dbReference type="GO" id="GO:0000160">
    <property type="term" value="P:phosphorelay signal transduction system"/>
    <property type="evidence" value="ECO:0007669"/>
    <property type="project" value="UniProtKB-KW"/>
</dbReference>
<evidence type="ECO:0000259" key="10">
    <source>
        <dbReference type="PROSITE" id="PS01124"/>
    </source>
</evidence>